<dbReference type="InterPro" id="IPR038898">
    <property type="entry name" value="BROX"/>
</dbReference>
<dbReference type="AlphaFoldDB" id="A0A6S8W104"/>
<evidence type="ECO:0000256" key="1">
    <source>
        <dbReference type="ARBA" id="ARBA00008901"/>
    </source>
</evidence>
<feature type="region of interest" description="Disordered" evidence="2">
    <location>
        <begin position="407"/>
        <end position="430"/>
    </location>
</feature>
<protein>
    <recommendedName>
        <fullName evidence="3">BRO1 domain-containing protein</fullName>
    </recommendedName>
</protein>
<dbReference type="InterPro" id="IPR038499">
    <property type="entry name" value="BRO1_sf"/>
</dbReference>
<feature type="domain" description="BRO1" evidence="3">
    <location>
        <begin position="6"/>
        <end position="408"/>
    </location>
</feature>
<accession>A0A6S8W104</accession>
<evidence type="ECO:0000259" key="3">
    <source>
        <dbReference type="SMART" id="SM01041"/>
    </source>
</evidence>
<evidence type="ECO:0000313" key="5">
    <source>
        <dbReference type="EMBL" id="CAE4669758.1"/>
    </source>
</evidence>
<dbReference type="Gene3D" id="1.25.40.280">
    <property type="entry name" value="alix/aip1 like domains"/>
    <property type="match status" value="1"/>
</dbReference>
<dbReference type="InterPro" id="IPR004328">
    <property type="entry name" value="BRO1_dom"/>
</dbReference>
<dbReference type="SMART" id="SM01041">
    <property type="entry name" value="BRO1"/>
    <property type="match status" value="1"/>
</dbReference>
<evidence type="ECO:0000256" key="2">
    <source>
        <dbReference type="SAM" id="MobiDB-lite"/>
    </source>
</evidence>
<feature type="compositionally biased region" description="Basic and acidic residues" evidence="2">
    <location>
        <begin position="414"/>
        <end position="430"/>
    </location>
</feature>
<dbReference type="PANTHER" id="PTHR23032">
    <property type="entry name" value="BRO1 DOMAIN-CONTAINING PROTEIN BROX"/>
    <property type="match status" value="1"/>
</dbReference>
<organism evidence="5">
    <name type="scientific">Ditylum brightwellii</name>
    <dbReference type="NCBI Taxonomy" id="49249"/>
    <lineage>
        <taxon>Eukaryota</taxon>
        <taxon>Sar</taxon>
        <taxon>Stramenopiles</taxon>
        <taxon>Ochrophyta</taxon>
        <taxon>Bacillariophyta</taxon>
        <taxon>Mediophyceae</taxon>
        <taxon>Lithodesmiophycidae</taxon>
        <taxon>Lithodesmiales</taxon>
        <taxon>Lithodesmiaceae</taxon>
        <taxon>Ditylum</taxon>
    </lineage>
</organism>
<comment type="similarity">
    <text evidence="1">Belongs to the BROX family.</text>
</comment>
<name>A0A6S8W104_9STRA</name>
<gene>
    <name evidence="4" type="ORF">DBRI00130_LOCUS44463</name>
    <name evidence="5" type="ORF">DBRI00130_LOCUS44466</name>
</gene>
<dbReference type="PANTHER" id="PTHR23032:SF13">
    <property type="entry name" value="BRO1 DOMAIN-CONTAINING PROTEIN BROX"/>
    <property type="match status" value="1"/>
</dbReference>
<sequence length="430" mass="47741">MDLDGPIGPDLSHPDSVIRLASAIHRFRCPEISPEQRISYERSFKSASENHPETQAALRKADTFRTDLADSLVLGNKKGAHQQVIKCAKEYLPLIHKILLTCKVQPEVARLDERLFFNWASGLEKSKKFIKSEALMFEMIMVIVCQALGTAGAASDACIAGDFPGAGRELKKAAGIMKFLAEDQLPKWISRGTNVEDKELPVEASVGICDSFKTLFLAVGQQMAIATVLVKPGIPNYTLVAKLCLGVAENLETFVNTIRSKAALQKEKIDPNFFTLITFQIGLHNALCLYFGARGIWEGKDKYGIAIVMLSEAIAAMATRRNVTSKGLPEISSKSPLKALSDDLTDMRAHMALVLREWEKDNSMVYFEAVPRSIPEEYKIKKGLMMMKPDEFSLEDVEPLALSLSEEAMTPNEDSDRALAEELQKRWNTE</sequence>
<reference evidence="5" key="1">
    <citation type="submission" date="2021-01" db="EMBL/GenBank/DDBJ databases">
        <authorList>
            <person name="Corre E."/>
            <person name="Pelletier E."/>
            <person name="Niang G."/>
            <person name="Scheremetjew M."/>
            <person name="Finn R."/>
            <person name="Kale V."/>
            <person name="Holt S."/>
            <person name="Cochrane G."/>
            <person name="Meng A."/>
            <person name="Brown T."/>
            <person name="Cohen L."/>
        </authorList>
    </citation>
    <scope>NUCLEOTIDE SEQUENCE</scope>
    <source>
        <strain evidence="5">GSO104</strain>
    </source>
</reference>
<proteinExistence type="inferred from homology"/>
<dbReference type="Pfam" id="PF03097">
    <property type="entry name" value="BRO1"/>
    <property type="match status" value="1"/>
</dbReference>
<dbReference type="EMBL" id="HBNS01061676">
    <property type="protein sequence ID" value="CAE4669758.1"/>
    <property type="molecule type" value="Transcribed_RNA"/>
</dbReference>
<dbReference type="EMBL" id="HBNS01061673">
    <property type="protein sequence ID" value="CAE4669752.1"/>
    <property type="molecule type" value="Transcribed_RNA"/>
</dbReference>
<evidence type="ECO:0000313" key="4">
    <source>
        <dbReference type="EMBL" id="CAE4669752.1"/>
    </source>
</evidence>